<evidence type="ECO:0000256" key="4">
    <source>
        <dbReference type="SAM" id="MobiDB-lite"/>
    </source>
</evidence>
<dbReference type="AlphaFoldDB" id="A0ABD0TBA4"/>
<gene>
    <name evidence="6" type="ORF">ABMA28_015642</name>
</gene>
<proteinExistence type="predicted"/>
<protein>
    <submittedName>
        <fullName evidence="6">Uncharacterized protein</fullName>
    </submittedName>
</protein>
<dbReference type="PANTHER" id="PTHR10380:SF173">
    <property type="entry name" value="CUTICULAR PROTEIN 47EF, ISOFORM C-RELATED"/>
    <property type="match status" value="1"/>
</dbReference>
<dbReference type="InterPro" id="IPR050468">
    <property type="entry name" value="Cuticle_Struct_Prot"/>
</dbReference>
<reference evidence="6 7" key="1">
    <citation type="submission" date="2024-06" db="EMBL/GenBank/DDBJ databases">
        <title>A chromosome-level genome assembly of beet webworm, Loxostege sticticalis.</title>
        <authorList>
            <person name="Zhang Y."/>
        </authorList>
    </citation>
    <scope>NUCLEOTIDE SEQUENCE [LARGE SCALE GENOMIC DNA]</scope>
    <source>
        <strain evidence="6">AQ028</strain>
        <tissue evidence="6">Male pupae</tissue>
    </source>
</reference>
<dbReference type="PRINTS" id="PR00947">
    <property type="entry name" value="CUTICLE"/>
</dbReference>
<evidence type="ECO:0000256" key="3">
    <source>
        <dbReference type="PROSITE-ProRule" id="PRU00497"/>
    </source>
</evidence>
<evidence type="ECO:0000256" key="1">
    <source>
        <dbReference type="ARBA" id="ARBA00022460"/>
    </source>
</evidence>
<organism evidence="6 7">
    <name type="scientific">Loxostege sticticalis</name>
    <name type="common">Beet webworm moth</name>
    <dbReference type="NCBI Taxonomy" id="481309"/>
    <lineage>
        <taxon>Eukaryota</taxon>
        <taxon>Metazoa</taxon>
        <taxon>Ecdysozoa</taxon>
        <taxon>Arthropoda</taxon>
        <taxon>Hexapoda</taxon>
        <taxon>Insecta</taxon>
        <taxon>Pterygota</taxon>
        <taxon>Neoptera</taxon>
        <taxon>Endopterygota</taxon>
        <taxon>Lepidoptera</taxon>
        <taxon>Glossata</taxon>
        <taxon>Ditrysia</taxon>
        <taxon>Pyraloidea</taxon>
        <taxon>Crambidae</taxon>
        <taxon>Pyraustinae</taxon>
        <taxon>Loxostege</taxon>
    </lineage>
</organism>
<dbReference type="PROSITE" id="PS00233">
    <property type="entry name" value="CHIT_BIND_RR_1"/>
    <property type="match status" value="1"/>
</dbReference>
<dbReference type="InterPro" id="IPR000618">
    <property type="entry name" value="Insect_cuticle"/>
</dbReference>
<dbReference type="PROSITE" id="PS51155">
    <property type="entry name" value="CHIT_BIND_RR_2"/>
    <property type="match status" value="1"/>
</dbReference>
<dbReference type="GO" id="GO:0042302">
    <property type="term" value="F:structural constituent of cuticle"/>
    <property type="evidence" value="ECO:0007669"/>
    <property type="project" value="UniProtKB-UniRule"/>
</dbReference>
<dbReference type="EMBL" id="JBEDNZ010000007">
    <property type="protein sequence ID" value="KAL0840385.1"/>
    <property type="molecule type" value="Genomic_DNA"/>
</dbReference>
<keyword evidence="1 3" id="KW-0193">Cuticle</keyword>
<feature type="signal peptide" evidence="5">
    <location>
        <begin position="1"/>
        <end position="16"/>
    </location>
</feature>
<accession>A0ABD0TBA4</accession>
<feature type="chain" id="PRO_5044761589" evidence="5">
    <location>
        <begin position="17"/>
        <end position="156"/>
    </location>
</feature>
<dbReference type="Pfam" id="PF00379">
    <property type="entry name" value="Chitin_bind_4"/>
    <property type="match status" value="1"/>
</dbReference>
<feature type="compositionally biased region" description="Low complexity" evidence="4">
    <location>
        <begin position="36"/>
        <end position="48"/>
    </location>
</feature>
<feature type="region of interest" description="Disordered" evidence="4">
    <location>
        <begin position="28"/>
        <end position="51"/>
    </location>
</feature>
<dbReference type="InterPro" id="IPR031311">
    <property type="entry name" value="CHIT_BIND_RR_consensus"/>
</dbReference>
<evidence type="ECO:0000313" key="6">
    <source>
        <dbReference type="EMBL" id="KAL0840385.1"/>
    </source>
</evidence>
<evidence type="ECO:0000256" key="5">
    <source>
        <dbReference type="SAM" id="SignalP"/>
    </source>
</evidence>
<keyword evidence="2 5" id="KW-0732">Signal</keyword>
<sequence length="156" mass="16458">MKFAIVLAAVLAVSSAQVFNARPFSSSFKAQPTYSPPRAVAASAPRSSNSDQNANIVKLENDINPDGSFSYAFETDNGIAANAQGTPRDFGGNPPVVPVVIQGAYSFYSPEGEPISISYVADENGYQPQGSAIPTPPPVPPQIARALEYLAKNVRN</sequence>
<name>A0ABD0TBA4_LOXSC</name>
<comment type="caution">
    <text evidence="6">The sequence shown here is derived from an EMBL/GenBank/DDBJ whole genome shotgun (WGS) entry which is preliminary data.</text>
</comment>
<evidence type="ECO:0000256" key="2">
    <source>
        <dbReference type="ARBA" id="ARBA00022729"/>
    </source>
</evidence>
<evidence type="ECO:0000313" key="7">
    <source>
        <dbReference type="Proteomes" id="UP001549921"/>
    </source>
</evidence>
<dbReference type="Proteomes" id="UP001549921">
    <property type="component" value="Unassembled WGS sequence"/>
</dbReference>
<dbReference type="PANTHER" id="PTHR10380">
    <property type="entry name" value="CUTICLE PROTEIN"/>
    <property type="match status" value="1"/>
</dbReference>